<evidence type="ECO:0000256" key="6">
    <source>
        <dbReference type="RuleBase" id="RU364082"/>
    </source>
</evidence>
<dbReference type="GO" id="GO:0008831">
    <property type="term" value="F:dTDP-4-dehydrorhamnose reductase activity"/>
    <property type="evidence" value="ECO:0007669"/>
    <property type="project" value="UniProtKB-EC"/>
</dbReference>
<accession>A0A511YL43</accession>
<dbReference type="InterPro" id="IPR029903">
    <property type="entry name" value="RmlD-like-bd"/>
</dbReference>
<dbReference type="Pfam" id="PF04321">
    <property type="entry name" value="RmlD_sub_bind"/>
    <property type="match status" value="1"/>
</dbReference>
<keyword evidence="6" id="KW-0521">NADP</keyword>
<dbReference type="PANTHER" id="PTHR10491:SF4">
    <property type="entry name" value="METHIONINE ADENOSYLTRANSFERASE 2 SUBUNIT BETA"/>
    <property type="match status" value="1"/>
</dbReference>
<evidence type="ECO:0000256" key="1">
    <source>
        <dbReference type="ARBA" id="ARBA00004781"/>
    </source>
</evidence>
<evidence type="ECO:0000256" key="5">
    <source>
        <dbReference type="ARBA" id="ARBA00048200"/>
    </source>
</evidence>
<dbReference type="GO" id="GO:0005829">
    <property type="term" value="C:cytosol"/>
    <property type="evidence" value="ECO:0007669"/>
    <property type="project" value="TreeGrafter"/>
</dbReference>
<feature type="domain" description="RmlD-like substrate binding" evidence="7">
    <location>
        <begin position="3"/>
        <end position="284"/>
    </location>
</feature>
<dbReference type="UniPathway" id="UPA00124"/>
<comment type="caution">
    <text evidence="8">The sequence shown here is derived from an EMBL/GenBank/DDBJ whole genome shotgun (WGS) entry which is preliminary data.</text>
</comment>
<comment type="similarity">
    <text evidence="2 6">Belongs to the dTDP-4-dehydrorhamnose reductase family.</text>
</comment>
<dbReference type="CDD" id="cd05254">
    <property type="entry name" value="dTDP_HR_like_SDR_e"/>
    <property type="match status" value="1"/>
</dbReference>
<protein>
    <recommendedName>
        <fullName evidence="4 6">dTDP-4-dehydrorhamnose reductase</fullName>
        <ecNumber evidence="3 6">1.1.1.133</ecNumber>
    </recommendedName>
</protein>
<dbReference type="Gene3D" id="3.40.50.720">
    <property type="entry name" value="NAD(P)-binding Rossmann-like Domain"/>
    <property type="match status" value="1"/>
</dbReference>
<evidence type="ECO:0000256" key="4">
    <source>
        <dbReference type="ARBA" id="ARBA00017099"/>
    </source>
</evidence>
<evidence type="ECO:0000256" key="3">
    <source>
        <dbReference type="ARBA" id="ARBA00012929"/>
    </source>
</evidence>
<keyword evidence="9" id="KW-1185">Reference proteome</keyword>
<dbReference type="RefSeq" id="WP_146940853.1">
    <property type="nucleotide sequence ID" value="NZ_BJYJ01000005.1"/>
</dbReference>
<dbReference type="Gene3D" id="3.90.25.10">
    <property type="entry name" value="UDP-galactose 4-epimerase, domain 1"/>
    <property type="match status" value="1"/>
</dbReference>
<sequence>MKKILVIGGNGQLGNCIRKTAPEFELDYEFTFTDSQTLDVTDEDQVNAFFAEYKPDYCINASAYTAVDLAEKEKEKAFAVNADGVAYLAQACKDSNTMLIHVSTDYVFDGETNLDYSEDDFTNPVGIYGESKLKGEELALEINPETVILRTSWLYSEFNKNFVKTMLNLFAQKDELGIVGDQFGQPTNANDLAEAIMMIIETREKKYGVFHFSNYPETTWFEFAEKIAEFSGAKIKLNKLTTEQYPTPAKRPKRSTMCLDKIEQVYKIEPRHWENSLEECVEILQSNP</sequence>
<comment type="function">
    <text evidence="6">Catalyzes the reduction of dTDP-6-deoxy-L-lyxo-4-hexulose to yield dTDP-L-rhamnose.</text>
</comment>
<dbReference type="Proteomes" id="UP000321863">
    <property type="component" value="Unassembled WGS sequence"/>
</dbReference>
<dbReference type="InterPro" id="IPR005913">
    <property type="entry name" value="dTDP_dehydrorham_reduct"/>
</dbReference>
<comment type="catalytic activity">
    <reaction evidence="5">
        <text>dTDP-beta-L-rhamnose + NADP(+) = dTDP-4-dehydro-beta-L-rhamnose + NADPH + H(+)</text>
        <dbReference type="Rhea" id="RHEA:21796"/>
        <dbReference type="ChEBI" id="CHEBI:15378"/>
        <dbReference type="ChEBI" id="CHEBI:57510"/>
        <dbReference type="ChEBI" id="CHEBI:57783"/>
        <dbReference type="ChEBI" id="CHEBI:58349"/>
        <dbReference type="ChEBI" id="CHEBI:62830"/>
        <dbReference type="EC" id="1.1.1.133"/>
    </reaction>
</comment>
<dbReference type="EC" id="1.1.1.133" evidence="3 6"/>
<proteinExistence type="inferred from homology"/>
<dbReference type="SUPFAM" id="SSF51735">
    <property type="entry name" value="NAD(P)-binding Rossmann-fold domains"/>
    <property type="match status" value="1"/>
</dbReference>
<comment type="pathway">
    <text evidence="1 6">Carbohydrate biosynthesis; dTDP-L-rhamnose biosynthesis.</text>
</comment>
<dbReference type="NCBIfam" id="TIGR01214">
    <property type="entry name" value="rmlD"/>
    <property type="match status" value="1"/>
</dbReference>
<dbReference type="OrthoDB" id="9803892at2"/>
<organism evidence="8 9">
    <name type="scientific">Chryseobacterium hagamense</name>
    <dbReference type="NCBI Taxonomy" id="395935"/>
    <lineage>
        <taxon>Bacteria</taxon>
        <taxon>Pseudomonadati</taxon>
        <taxon>Bacteroidota</taxon>
        <taxon>Flavobacteriia</taxon>
        <taxon>Flavobacteriales</taxon>
        <taxon>Weeksellaceae</taxon>
        <taxon>Chryseobacterium group</taxon>
        <taxon>Chryseobacterium</taxon>
    </lineage>
</organism>
<keyword evidence="6" id="KW-0560">Oxidoreductase</keyword>
<evidence type="ECO:0000256" key="2">
    <source>
        <dbReference type="ARBA" id="ARBA00010944"/>
    </source>
</evidence>
<dbReference type="PANTHER" id="PTHR10491">
    <property type="entry name" value="DTDP-4-DEHYDRORHAMNOSE REDUCTASE"/>
    <property type="match status" value="1"/>
</dbReference>
<evidence type="ECO:0000313" key="8">
    <source>
        <dbReference type="EMBL" id="GEN75918.1"/>
    </source>
</evidence>
<dbReference type="AlphaFoldDB" id="A0A511YL43"/>
<evidence type="ECO:0000313" key="9">
    <source>
        <dbReference type="Proteomes" id="UP000321863"/>
    </source>
</evidence>
<dbReference type="EMBL" id="BJYJ01000005">
    <property type="protein sequence ID" value="GEN75918.1"/>
    <property type="molecule type" value="Genomic_DNA"/>
</dbReference>
<gene>
    <name evidence="8" type="primary">rmlD</name>
    <name evidence="8" type="ORF">CHA01nite_16580</name>
</gene>
<name>A0A511YL43_9FLAO</name>
<evidence type="ECO:0000259" key="7">
    <source>
        <dbReference type="Pfam" id="PF04321"/>
    </source>
</evidence>
<dbReference type="GO" id="GO:0019305">
    <property type="term" value="P:dTDP-rhamnose biosynthetic process"/>
    <property type="evidence" value="ECO:0007669"/>
    <property type="project" value="UniProtKB-UniPathway"/>
</dbReference>
<reference evidence="8 9" key="1">
    <citation type="submission" date="2019-07" db="EMBL/GenBank/DDBJ databases">
        <title>Whole genome shotgun sequence of Chryseobacterium hagamense NBRC 105253.</title>
        <authorList>
            <person name="Hosoyama A."/>
            <person name="Uohara A."/>
            <person name="Ohji S."/>
            <person name="Ichikawa N."/>
        </authorList>
    </citation>
    <scope>NUCLEOTIDE SEQUENCE [LARGE SCALE GENOMIC DNA]</scope>
    <source>
        <strain evidence="8 9">NBRC 105253</strain>
    </source>
</reference>
<dbReference type="InterPro" id="IPR036291">
    <property type="entry name" value="NAD(P)-bd_dom_sf"/>
</dbReference>